<name>A0A2P7QWZ8_9GAMM</name>
<dbReference type="AlphaFoldDB" id="A0A2P7QWZ8"/>
<dbReference type="GO" id="GO:0015035">
    <property type="term" value="F:protein-disulfide reductase activity"/>
    <property type="evidence" value="ECO:0007669"/>
    <property type="project" value="InterPro"/>
</dbReference>
<dbReference type="InterPro" id="IPR044691">
    <property type="entry name" value="DCC1_Trx"/>
</dbReference>
<dbReference type="EMBL" id="PXYH01000011">
    <property type="protein sequence ID" value="PSJ42490.1"/>
    <property type="molecule type" value="Genomic_DNA"/>
</dbReference>
<accession>A0A2P7QWZ8</accession>
<sequence length="122" mass="14407">MLTVFFDGRCGLCRREIRFYQRRARAGSIRWLDVWQHGDDMARHGLGLEQCLQQLHLLDEHQRLHTGVDAFVLLWRQVPPLRPLARLAGLAPVRALLALGYRLFLCWYRRRPHLRACRPPQS</sequence>
<organism evidence="1 2">
    <name type="scientific">Zobellella taiwanensis</name>
    <dbReference type="NCBI Taxonomy" id="347535"/>
    <lineage>
        <taxon>Bacteria</taxon>
        <taxon>Pseudomonadati</taxon>
        <taxon>Pseudomonadota</taxon>
        <taxon>Gammaproteobacteria</taxon>
        <taxon>Aeromonadales</taxon>
        <taxon>Aeromonadaceae</taxon>
        <taxon>Zobellella</taxon>
    </lineage>
</organism>
<dbReference type="Proteomes" id="UP000242181">
    <property type="component" value="Unassembled WGS sequence"/>
</dbReference>
<proteinExistence type="predicted"/>
<keyword evidence="2" id="KW-1185">Reference proteome</keyword>
<reference evidence="1 2" key="1">
    <citation type="submission" date="2018-03" db="EMBL/GenBank/DDBJ databases">
        <title>The draft genome of Zobellella taiwanensis JCM 13381.</title>
        <authorList>
            <person name="Liu L."/>
            <person name="Li L."/>
            <person name="Wang T."/>
            <person name="Zhang X."/>
            <person name="Liang L."/>
        </authorList>
    </citation>
    <scope>NUCLEOTIDE SEQUENCE [LARGE SCALE GENOMIC DNA]</scope>
    <source>
        <strain evidence="1 2">JCM 13381</strain>
    </source>
</reference>
<dbReference type="PANTHER" id="PTHR34290">
    <property type="entry name" value="SI:CH73-390P7.2"/>
    <property type="match status" value="1"/>
</dbReference>
<evidence type="ECO:0000313" key="1">
    <source>
        <dbReference type="EMBL" id="PSJ42490.1"/>
    </source>
</evidence>
<dbReference type="InterPro" id="IPR007263">
    <property type="entry name" value="DCC1-like"/>
</dbReference>
<dbReference type="PANTHER" id="PTHR34290:SF2">
    <property type="entry name" value="OS04G0668800 PROTEIN"/>
    <property type="match status" value="1"/>
</dbReference>
<comment type="caution">
    <text evidence="1">The sequence shown here is derived from an EMBL/GenBank/DDBJ whole genome shotgun (WGS) entry which is preliminary data.</text>
</comment>
<evidence type="ECO:0000313" key="2">
    <source>
        <dbReference type="Proteomes" id="UP000242181"/>
    </source>
</evidence>
<dbReference type="RefSeq" id="WP_106453463.1">
    <property type="nucleotide sequence ID" value="NZ_PXYH01000011.1"/>
</dbReference>
<gene>
    <name evidence="1" type="ORF">C7I36_09405</name>
</gene>
<dbReference type="Pfam" id="PF04134">
    <property type="entry name" value="DCC1-like"/>
    <property type="match status" value="1"/>
</dbReference>
<protein>
    <submittedName>
        <fullName evidence="1">DUF393 domain-containing protein</fullName>
    </submittedName>
</protein>
<dbReference type="OrthoDB" id="5294764at2"/>